<feature type="transmembrane region" description="Helical" evidence="1">
    <location>
        <begin position="71"/>
        <end position="92"/>
    </location>
</feature>
<accession>A0ABY7GXW3</accession>
<keyword evidence="1" id="KW-1133">Transmembrane helix</keyword>
<evidence type="ECO:0000256" key="1">
    <source>
        <dbReference type="SAM" id="Phobius"/>
    </source>
</evidence>
<feature type="transmembrane region" description="Helical" evidence="1">
    <location>
        <begin position="31"/>
        <end position="51"/>
    </location>
</feature>
<feature type="transmembrane region" description="Helical" evidence="1">
    <location>
        <begin position="132"/>
        <end position="153"/>
    </location>
</feature>
<dbReference type="EMBL" id="CP114040">
    <property type="protein sequence ID" value="WAS91735.1"/>
    <property type="molecule type" value="Genomic_DNA"/>
</dbReference>
<keyword evidence="3" id="KW-1185">Reference proteome</keyword>
<proteinExistence type="predicted"/>
<feature type="transmembrane region" description="Helical" evidence="1">
    <location>
        <begin position="6"/>
        <end position="24"/>
    </location>
</feature>
<evidence type="ECO:0000313" key="2">
    <source>
        <dbReference type="EMBL" id="WAS91735.1"/>
    </source>
</evidence>
<feature type="transmembrane region" description="Helical" evidence="1">
    <location>
        <begin position="99"/>
        <end position="120"/>
    </location>
</feature>
<dbReference type="RefSeq" id="WP_269034097.1">
    <property type="nucleotide sequence ID" value="NZ_CP114040.1"/>
</dbReference>
<sequence length="164" mass="15975">MTHATGPGLGVVLGLLAAAAAYRWTRVSRRVRVAAALVLVISGAALGSAAVRSTIPFEKLAPAAGELAARAVRFDLAAAIVGALGGVCLIAGRPGLAGTAGLAVLALARRCFVATAAWSSALWGQAVVDARVLVDVALDVAVALILLAGAMVARGASGAAATGG</sequence>
<protein>
    <submittedName>
        <fullName evidence="2">Uncharacterized protein</fullName>
    </submittedName>
</protein>
<reference evidence="2" key="1">
    <citation type="submission" date="2022-11" db="EMBL/GenBank/DDBJ databases">
        <title>Minimal conservation of predation-associated metabolite biosynthetic gene clusters underscores biosynthetic potential of Myxococcota including descriptions for ten novel species: Archangium lansinium sp. nov., Myxococcus landrumus sp. nov., Nannocystis bai.</title>
        <authorList>
            <person name="Ahearne A."/>
            <person name="Stevens C."/>
            <person name="Dowd S."/>
        </authorList>
    </citation>
    <scope>NUCLEOTIDE SEQUENCE</scope>
    <source>
        <strain evidence="2">Fl3</strain>
    </source>
</reference>
<dbReference type="Proteomes" id="UP001164459">
    <property type="component" value="Chromosome"/>
</dbReference>
<evidence type="ECO:0000313" key="3">
    <source>
        <dbReference type="Proteomes" id="UP001164459"/>
    </source>
</evidence>
<gene>
    <name evidence="2" type="ORF">O0S08_36600</name>
</gene>
<organism evidence="2 3">
    <name type="scientific">Nannocystis punicea</name>
    <dbReference type="NCBI Taxonomy" id="2995304"/>
    <lineage>
        <taxon>Bacteria</taxon>
        <taxon>Pseudomonadati</taxon>
        <taxon>Myxococcota</taxon>
        <taxon>Polyangia</taxon>
        <taxon>Nannocystales</taxon>
        <taxon>Nannocystaceae</taxon>
        <taxon>Nannocystis</taxon>
    </lineage>
</organism>
<keyword evidence="1" id="KW-0472">Membrane</keyword>
<name>A0ABY7GXW3_9BACT</name>
<keyword evidence="1" id="KW-0812">Transmembrane</keyword>